<evidence type="ECO:0000313" key="10">
    <source>
        <dbReference type="Proteomes" id="UP001479520"/>
    </source>
</evidence>
<name>A0ABZ2XJI6_9RHOO</name>
<dbReference type="InterPro" id="IPR051790">
    <property type="entry name" value="Cytochrome_c-biogenesis_DsbD"/>
</dbReference>
<dbReference type="PANTHER" id="PTHR31272">
    <property type="entry name" value="CYTOCHROME C-TYPE BIOGENESIS PROTEIN HI_1454-RELATED"/>
    <property type="match status" value="1"/>
</dbReference>
<dbReference type="InterPro" id="IPR003834">
    <property type="entry name" value="Cyt_c_assmbl_TM_dom"/>
</dbReference>
<proteinExistence type="inferred from homology"/>
<comment type="subcellular location">
    <subcellularLocation>
        <location evidence="1">Membrane</location>
        <topology evidence="1">Multi-pass membrane protein</topology>
    </subcellularLocation>
</comment>
<evidence type="ECO:0000313" key="9">
    <source>
        <dbReference type="EMBL" id="WZJ22780.1"/>
    </source>
</evidence>
<keyword evidence="5 7" id="KW-1133">Transmembrane helix</keyword>
<evidence type="ECO:0000256" key="1">
    <source>
        <dbReference type="ARBA" id="ARBA00004141"/>
    </source>
</evidence>
<keyword evidence="10" id="KW-1185">Reference proteome</keyword>
<keyword evidence="4" id="KW-0201">Cytochrome c-type biogenesis</keyword>
<keyword evidence="3 7" id="KW-0812">Transmembrane</keyword>
<feature type="transmembrane region" description="Helical" evidence="7">
    <location>
        <begin position="80"/>
        <end position="98"/>
    </location>
</feature>
<accession>A0ABZ2XJI6</accession>
<dbReference type="EMBL" id="CP151406">
    <property type="protein sequence ID" value="WZJ22780.1"/>
    <property type="molecule type" value="Genomic_DNA"/>
</dbReference>
<feature type="transmembrane region" description="Helical" evidence="7">
    <location>
        <begin position="12"/>
        <end position="34"/>
    </location>
</feature>
<comment type="similarity">
    <text evidence="2">Belongs to the DsbD family.</text>
</comment>
<dbReference type="Proteomes" id="UP001479520">
    <property type="component" value="Chromosome"/>
</dbReference>
<dbReference type="RefSeq" id="WP_028996143.1">
    <property type="nucleotide sequence ID" value="NZ_CALFBA010000129.1"/>
</dbReference>
<keyword evidence="6 7" id="KW-0472">Membrane</keyword>
<sequence length="244" mass="24771">MLETLSPAVLGLALLAGSLTTLSPCVFPVLPLVVGGAVQQNKLAPVAMGVGMALSFALIGMLLGALGPALGIDGDHVRTFGGWLLLTFGLVMLVPALNARFTEWMLPIASQANAASARLNGGSLGGAFLLGGVLGLVWSPCSGPLLGAALSLVAAEGGALRGGVVLGLFGIGAAVPLVGVAYASRAGFGRARGWVMQHIGRIKTVFGVLLLLTGIAILSGADKWLEAIIVERLPDSWVRLTTLF</sequence>
<protein>
    <submittedName>
        <fullName evidence="9">Cytochrome c biogenesis protein CcdA</fullName>
    </submittedName>
</protein>
<evidence type="ECO:0000256" key="2">
    <source>
        <dbReference type="ARBA" id="ARBA00006143"/>
    </source>
</evidence>
<evidence type="ECO:0000256" key="5">
    <source>
        <dbReference type="ARBA" id="ARBA00022989"/>
    </source>
</evidence>
<feature type="transmembrane region" description="Helical" evidence="7">
    <location>
        <begin position="119"/>
        <end position="139"/>
    </location>
</feature>
<feature type="domain" description="Cytochrome C biogenesis protein transmembrane" evidence="8">
    <location>
        <begin position="9"/>
        <end position="219"/>
    </location>
</feature>
<evidence type="ECO:0000256" key="6">
    <source>
        <dbReference type="ARBA" id="ARBA00023136"/>
    </source>
</evidence>
<gene>
    <name evidence="9" type="ORF">AADV58_06465</name>
</gene>
<dbReference type="PANTHER" id="PTHR31272:SF9">
    <property type="entry name" value="BLL1027 PROTEIN"/>
    <property type="match status" value="1"/>
</dbReference>
<feature type="transmembrane region" description="Helical" evidence="7">
    <location>
        <begin position="204"/>
        <end position="221"/>
    </location>
</feature>
<reference evidence="9 10" key="1">
    <citation type="submission" date="2024-04" db="EMBL/GenBank/DDBJ databases">
        <title>Dissimilatory iodate-reducing microorganisms contribute to the enrichment of iodine in groundwater.</title>
        <authorList>
            <person name="Jiang Z."/>
        </authorList>
    </citation>
    <scope>NUCLEOTIDE SEQUENCE [LARGE SCALE GENOMIC DNA]</scope>
    <source>
        <strain evidence="9 10">NCP973</strain>
    </source>
</reference>
<feature type="transmembrane region" description="Helical" evidence="7">
    <location>
        <begin position="46"/>
        <end position="68"/>
    </location>
</feature>
<evidence type="ECO:0000256" key="7">
    <source>
        <dbReference type="SAM" id="Phobius"/>
    </source>
</evidence>
<dbReference type="Pfam" id="PF02683">
    <property type="entry name" value="DsbD_TM"/>
    <property type="match status" value="1"/>
</dbReference>
<feature type="transmembrane region" description="Helical" evidence="7">
    <location>
        <begin position="159"/>
        <end position="183"/>
    </location>
</feature>
<evidence type="ECO:0000256" key="4">
    <source>
        <dbReference type="ARBA" id="ARBA00022748"/>
    </source>
</evidence>
<evidence type="ECO:0000256" key="3">
    <source>
        <dbReference type="ARBA" id="ARBA00022692"/>
    </source>
</evidence>
<organism evidence="9 10">
    <name type="scientific">Azonexus hydrophilus</name>
    <dbReference type="NCBI Taxonomy" id="418702"/>
    <lineage>
        <taxon>Bacteria</taxon>
        <taxon>Pseudomonadati</taxon>
        <taxon>Pseudomonadota</taxon>
        <taxon>Betaproteobacteria</taxon>
        <taxon>Rhodocyclales</taxon>
        <taxon>Azonexaceae</taxon>
        <taxon>Azonexus</taxon>
    </lineage>
</organism>
<evidence type="ECO:0000259" key="8">
    <source>
        <dbReference type="Pfam" id="PF02683"/>
    </source>
</evidence>